<dbReference type="InterPro" id="IPR041581">
    <property type="entry name" value="Glyoxalase_6"/>
</dbReference>
<keyword evidence="3" id="KW-1185">Reference proteome</keyword>
<sequence>MAIKVQVTFDAHDAEALASFWQLALDYAEQQPPPGFATWQDFAAKIGMPEEKWHAFGAAIDPSGAGPRLFFQQVPEGKVAKNRVHLDLNVSGGPNSGEEGWKRVLAHSEKLVAAGASVQYESNEPNGRCLVMKDPEGNEFCIQ</sequence>
<accession>A0A4R6S0A2</accession>
<dbReference type="AlphaFoldDB" id="A0A4R6S0A2"/>
<dbReference type="CDD" id="cd06587">
    <property type="entry name" value="VOC"/>
    <property type="match status" value="1"/>
</dbReference>
<proteinExistence type="predicted"/>
<protein>
    <recommendedName>
        <fullName evidence="1">Glyoxalase-like domain-containing protein</fullName>
    </recommendedName>
</protein>
<dbReference type="PANTHER" id="PTHR35908">
    <property type="entry name" value="HYPOTHETICAL FUSION PROTEIN"/>
    <property type="match status" value="1"/>
</dbReference>
<dbReference type="InterPro" id="IPR029068">
    <property type="entry name" value="Glyas_Bleomycin-R_OHBP_Dase"/>
</dbReference>
<dbReference type="Gene3D" id="3.10.180.10">
    <property type="entry name" value="2,3-Dihydroxybiphenyl 1,2-Dioxygenase, domain 1"/>
    <property type="match status" value="1"/>
</dbReference>
<feature type="domain" description="Glyoxalase-like" evidence="1">
    <location>
        <begin position="6"/>
        <end position="142"/>
    </location>
</feature>
<name>A0A4R6S0A2_LABRH</name>
<evidence type="ECO:0000259" key="1">
    <source>
        <dbReference type="Pfam" id="PF18029"/>
    </source>
</evidence>
<dbReference type="RefSeq" id="WP_133853562.1">
    <property type="nucleotide sequence ID" value="NZ_SNXZ01000008.1"/>
</dbReference>
<dbReference type="EMBL" id="SNXZ01000008">
    <property type="protein sequence ID" value="TDP92006.1"/>
    <property type="molecule type" value="Genomic_DNA"/>
</dbReference>
<gene>
    <name evidence="2" type="ORF">EV186_108219</name>
</gene>
<dbReference type="Proteomes" id="UP000295444">
    <property type="component" value="Unassembled WGS sequence"/>
</dbReference>
<evidence type="ECO:0000313" key="3">
    <source>
        <dbReference type="Proteomes" id="UP000295444"/>
    </source>
</evidence>
<dbReference type="SUPFAM" id="SSF54593">
    <property type="entry name" value="Glyoxalase/Bleomycin resistance protein/Dihydroxybiphenyl dioxygenase"/>
    <property type="match status" value="1"/>
</dbReference>
<dbReference type="OrthoDB" id="3212826at2"/>
<dbReference type="PANTHER" id="PTHR35908:SF1">
    <property type="entry name" value="CONSERVED PROTEIN"/>
    <property type="match status" value="1"/>
</dbReference>
<dbReference type="Pfam" id="PF18029">
    <property type="entry name" value="Glyoxalase_6"/>
    <property type="match status" value="1"/>
</dbReference>
<reference evidence="2 3" key="1">
    <citation type="submission" date="2019-03" db="EMBL/GenBank/DDBJ databases">
        <title>Genomic Encyclopedia of Type Strains, Phase IV (KMG-IV): sequencing the most valuable type-strain genomes for metagenomic binning, comparative biology and taxonomic classification.</title>
        <authorList>
            <person name="Goeker M."/>
        </authorList>
    </citation>
    <scope>NUCLEOTIDE SEQUENCE [LARGE SCALE GENOMIC DNA]</scope>
    <source>
        <strain evidence="2 3">DSM 45361</strain>
    </source>
</reference>
<organism evidence="2 3">
    <name type="scientific">Labedaea rhizosphaerae</name>
    <dbReference type="NCBI Taxonomy" id="598644"/>
    <lineage>
        <taxon>Bacteria</taxon>
        <taxon>Bacillati</taxon>
        <taxon>Actinomycetota</taxon>
        <taxon>Actinomycetes</taxon>
        <taxon>Pseudonocardiales</taxon>
        <taxon>Pseudonocardiaceae</taxon>
        <taxon>Labedaea</taxon>
    </lineage>
</organism>
<comment type="caution">
    <text evidence="2">The sequence shown here is derived from an EMBL/GenBank/DDBJ whole genome shotgun (WGS) entry which is preliminary data.</text>
</comment>
<evidence type="ECO:0000313" key="2">
    <source>
        <dbReference type="EMBL" id="TDP92006.1"/>
    </source>
</evidence>